<protein>
    <submittedName>
        <fullName evidence="2">Uncharacterized protein</fullName>
    </submittedName>
</protein>
<accession>A0ABU6GXI7</accession>
<dbReference type="Proteomes" id="UP001341297">
    <property type="component" value="Unassembled WGS sequence"/>
</dbReference>
<keyword evidence="1" id="KW-1133">Transmembrane helix</keyword>
<reference evidence="2 3" key="1">
    <citation type="submission" date="2023-03" db="EMBL/GenBank/DDBJ databases">
        <title>Agriculturally important microbes genome sequencing.</title>
        <authorList>
            <person name="Dunlap C."/>
        </authorList>
    </citation>
    <scope>NUCLEOTIDE SEQUENCE [LARGE SCALE GENOMIC DNA]</scope>
    <source>
        <strain evidence="2 3">CBP-3203</strain>
    </source>
</reference>
<keyword evidence="1" id="KW-0472">Membrane</keyword>
<dbReference type="EMBL" id="JARRTL010000005">
    <property type="protein sequence ID" value="MEC0483495.1"/>
    <property type="molecule type" value="Genomic_DNA"/>
</dbReference>
<evidence type="ECO:0000313" key="3">
    <source>
        <dbReference type="Proteomes" id="UP001341297"/>
    </source>
</evidence>
<sequence length="46" mass="5025">MKVMIGSIILLMIIGFGVWLMLSPLFKKIGSGASKIKKTLEDDGDE</sequence>
<evidence type="ECO:0000256" key="1">
    <source>
        <dbReference type="SAM" id="Phobius"/>
    </source>
</evidence>
<organism evidence="2 3">
    <name type="scientific">Bacillus glycinifermentans</name>
    <dbReference type="NCBI Taxonomy" id="1664069"/>
    <lineage>
        <taxon>Bacteria</taxon>
        <taxon>Bacillati</taxon>
        <taxon>Bacillota</taxon>
        <taxon>Bacilli</taxon>
        <taxon>Bacillales</taxon>
        <taxon>Bacillaceae</taxon>
        <taxon>Bacillus</taxon>
    </lineage>
</organism>
<evidence type="ECO:0000313" key="2">
    <source>
        <dbReference type="EMBL" id="MEC0483495.1"/>
    </source>
</evidence>
<proteinExistence type="predicted"/>
<feature type="transmembrane region" description="Helical" evidence="1">
    <location>
        <begin position="6"/>
        <end position="26"/>
    </location>
</feature>
<comment type="caution">
    <text evidence="2">The sequence shown here is derived from an EMBL/GenBank/DDBJ whole genome shotgun (WGS) entry which is preliminary data.</text>
</comment>
<keyword evidence="1" id="KW-0812">Transmembrane</keyword>
<dbReference type="RefSeq" id="WP_172796311.1">
    <property type="nucleotide sequence ID" value="NZ_CP023481.1"/>
</dbReference>
<name>A0ABU6GXI7_9BACI</name>
<keyword evidence="3" id="KW-1185">Reference proteome</keyword>
<gene>
    <name evidence="2" type="ORF">P8828_01295</name>
</gene>